<gene>
    <name evidence="10" type="primary">nuoL</name>
    <name evidence="10" type="ORF">GCM10022212_14640</name>
</gene>
<feature type="transmembrane region" description="Helical" evidence="7">
    <location>
        <begin position="662"/>
        <end position="683"/>
    </location>
</feature>
<feature type="domain" description="NADH-Ubiquinone oxidoreductase (complex I) chain 5 N-terminal" evidence="9">
    <location>
        <begin position="76"/>
        <end position="126"/>
    </location>
</feature>
<dbReference type="PANTHER" id="PTHR42829">
    <property type="entry name" value="NADH-UBIQUINONE OXIDOREDUCTASE CHAIN 5"/>
    <property type="match status" value="1"/>
</dbReference>
<feature type="transmembrane region" description="Helical" evidence="7">
    <location>
        <begin position="148"/>
        <end position="168"/>
    </location>
</feature>
<dbReference type="PRINTS" id="PR01435">
    <property type="entry name" value="NPOXDRDTASE5"/>
</dbReference>
<dbReference type="Proteomes" id="UP001501353">
    <property type="component" value="Unassembled WGS sequence"/>
</dbReference>
<comment type="caution">
    <text evidence="10">The sequence shown here is derived from an EMBL/GenBank/DDBJ whole genome shotgun (WGS) entry which is preliminary data.</text>
</comment>
<evidence type="ECO:0000256" key="6">
    <source>
        <dbReference type="SAM" id="MobiDB-lite"/>
    </source>
</evidence>
<proteinExistence type="predicted"/>
<dbReference type="Gene3D" id="1.20.5.2700">
    <property type="match status" value="1"/>
</dbReference>
<feature type="domain" description="NADH:quinone oxidoreductase/Mrp antiporter transmembrane" evidence="8">
    <location>
        <begin position="142"/>
        <end position="425"/>
    </location>
</feature>
<feature type="transmembrane region" description="Helical" evidence="7">
    <location>
        <begin position="500"/>
        <end position="521"/>
    </location>
</feature>
<feature type="transmembrane region" description="Helical" evidence="7">
    <location>
        <begin position="223"/>
        <end position="242"/>
    </location>
</feature>
<dbReference type="PANTHER" id="PTHR42829:SF2">
    <property type="entry name" value="NADH-UBIQUINONE OXIDOREDUCTASE CHAIN 5"/>
    <property type="match status" value="1"/>
</dbReference>
<dbReference type="InterPro" id="IPR001750">
    <property type="entry name" value="ND/Mrp_TM"/>
</dbReference>
<keyword evidence="4 7" id="KW-0472">Membrane</keyword>
<feature type="transmembrane region" description="Helical" evidence="7">
    <location>
        <begin position="12"/>
        <end position="32"/>
    </location>
</feature>
<comment type="subcellular location">
    <subcellularLocation>
        <location evidence="1">Endomembrane system</location>
        <topology evidence="1">Multi-pass membrane protein</topology>
    </subcellularLocation>
    <subcellularLocation>
        <location evidence="5">Membrane</location>
        <topology evidence="5">Multi-pass membrane protein</topology>
    </subcellularLocation>
</comment>
<evidence type="ECO:0000256" key="5">
    <source>
        <dbReference type="RuleBase" id="RU000320"/>
    </source>
</evidence>
<feature type="transmembrane region" description="Helical" evidence="7">
    <location>
        <begin position="263"/>
        <end position="281"/>
    </location>
</feature>
<evidence type="ECO:0000313" key="10">
    <source>
        <dbReference type="EMBL" id="GAA4019456.1"/>
    </source>
</evidence>
<evidence type="ECO:0000256" key="2">
    <source>
        <dbReference type="ARBA" id="ARBA00022692"/>
    </source>
</evidence>
<feature type="transmembrane region" description="Helical" evidence="7">
    <location>
        <begin position="390"/>
        <end position="410"/>
    </location>
</feature>
<evidence type="ECO:0000256" key="3">
    <source>
        <dbReference type="ARBA" id="ARBA00022989"/>
    </source>
</evidence>
<feature type="transmembrane region" description="Helical" evidence="7">
    <location>
        <begin position="564"/>
        <end position="583"/>
    </location>
</feature>
<evidence type="ECO:0000259" key="9">
    <source>
        <dbReference type="Pfam" id="PF00662"/>
    </source>
</evidence>
<feature type="transmembrane region" description="Helical" evidence="7">
    <location>
        <begin position="293"/>
        <end position="314"/>
    </location>
</feature>
<feature type="region of interest" description="Disordered" evidence="6">
    <location>
        <begin position="463"/>
        <end position="493"/>
    </location>
</feature>
<dbReference type="Pfam" id="PF00662">
    <property type="entry name" value="Proton_antipo_N"/>
    <property type="match status" value="1"/>
</dbReference>
<organism evidence="10 11">
    <name type="scientific">Actimicrobium antarcticum</name>
    <dbReference type="NCBI Taxonomy" id="1051899"/>
    <lineage>
        <taxon>Bacteria</taxon>
        <taxon>Pseudomonadati</taxon>
        <taxon>Pseudomonadota</taxon>
        <taxon>Betaproteobacteria</taxon>
        <taxon>Burkholderiales</taxon>
        <taxon>Oxalobacteraceae</taxon>
        <taxon>Actimicrobium</taxon>
    </lineage>
</organism>
<dbReference type="InterPro" id="IPR018393">
    <property type="entry name" value="NADHpl_OxRdtase_5_subgr"/>
</dbReference>
<name>A0ABP7T142_9BURK</name>
<reference evidence="11" key="1">
    <citation type="journal article" date="2019" name="Int. J. Syst. Evol. Microbiol.">
        <title>The Global Catalogue of Microorganisms (GCM) 10K type strain sequencing project: providing services to taxonomists for standard genome sequencing and annotation.</title>
        <authorList>
            <consortium name="The Broad Institute Genomics Platform"/>
            <consortium name="The Broad Institute Genome Sequencing Center for Infectious Disease"/>
            <person name="Wu L."/>
            <person name="Ma J."/>
        </authorList>
    </citation>
    <scope>NUCLEOTIDE SEQUENCE [LARGE SCALE GENOMIC DNA]</scope>
    <source>
        <strain evidence="11">JCM 16673</strain>
    </source>
</reference>
<sequence length="690" mass="75678">MAGQLNPNLLLVVPLAPLVGAAIAGLFGTRFFGNVIGRRVSHTATILGVLIALIVSIQTLMAVLDGASFNGTLYTWLTVGSLKMEVGFLIDSLTAMMMCVVTFVSLMVHVYSVGYMREDEGYNRFFSYISLFTFSMLMLVMSNNFLQLFFGWEAVGLVSYLLIGFYYTKPTAIVANMKAFLVNRVGDFGFILGIGLLMAYAGSMNYQEVFAKKEALATLMLPGTGWMLVTVACICLFIGAMGKSAQFPLHVWLPDSMEGPTPISALIHAATMVTAGIFMVARMSPLFELSDMALSFILVIGSITALFMGFLGIIQTDIKRVVAYSTLSQLGYMTVALGCSAYSIAVFHLMTHAFFKALLFLGAGSVIVGMHHDQDIRNMGGLRKYMPITWITSLVGSLALIGTPFFSGFYSKDSIIEAVAATHLPGAGFAQFSVLAGVFVTAFYSFRMYFIVFHGKERFGQPHHAAAHDDHHDAKDDAHAHGHDEHHGLAPGQKPHESPWVITLPLVLLAIPSALIGFLTIEPMLFGDFFKNVIFVNEAHHAMEELRNEFHGPLQMALHGLTSLPFWLAVAGVASSYYFYLINPKVPALIKQKCGPIYTLLENKYYLDKFNEVVFAKGAIAIGSGFSRFGDRVLIDGVVVNGSARVVGWLSTVIRKLQSGYIYHYAFVMILGVLGFLMAFLPFPRFPFNQ</sequence>
<feature type="transmembrane region" description="Helical" evidence="7">
    <location>
        <begin position="430"/>
        <end position="450"/>
    </location>
</feature>
<keyword evidence="2 5" id="KW-0812">Transmembrane</keyword>
<dbReference type="InterPro" id="IPR001516">
    <property type="entry name" value="Proton_antipo_N"/>
</dbReference>
<evidence type="ECO:0000256" key="1">
    <source>
        <dbReference type="ARBA" id="ARBA00004127"/>
    </source>
</evidence>
<dbReference type="Pfam" id="PF00361">
    <property type="entry name" value="Proton_antipo_M"/>
    <property type="match status" value="1"/>
</dbReference>
<evidence type="ECO:0000256" key="7">
    <source>
        <dbReference type="SAM" id="Phobius"/>
    </source>
</evidence>
<feature type="transmembrane region" description="Helical" evidence="7">
    <location>
        <begin position="125"/>
        <end position="142"/>
    </location>
</feature>
<keyword evidence="11" id="KW-1185">Reference proteome</keyword>
<feature type="compositionally biased region" description="Basic and acidic residues" evidence="6">
    <location>
        <begin position="463"/>
        <end position="488"/>
    </location>
</feature>
<feature type="transmembrane region" description="Helical" evidence="7">
    <location>
        <begin position="93"/>
        <end position="113"/>
    </location>
</feature>
<dbReference type="NCBIfam" id="NF005141">
    <property type="entry name" value="PRK06590.1"/>
    <property type="match status" value="1"/>
</dbReference>
<evidence type="ECO:0000259" key="8">
    <source>
        <dbReference type="Pfam" id="PF00361"/>
    </source>
</evidence>
<dbReference type="NCBIfam" id="TIGR01974">
    <property type="entry name" value="NDH_I_L"/>
    <property type="match status" value="1"/>
</dbReference>
<feature type="transmembrane region" description="Helical" evidence="7">
    <location>
        <begin position="353"/>
        <end position="370"/>
    </location>
</feature>
<evidence type="ECO:0000256" key="4">
    <source>
        <dbReference type="ARBA" id="ARBA00023136"/>
    </source>
</evidence>
<dbReference type="EMBL" id="BAAAZE010000007">
    <property type="protein sequence ID" value="GAA4019456.1"/>
    <property type="molecule type" value="Genomic_DNA"/>
</dbReference>
<accession>A0ABP7T142</accession>
<dbReference type="RefSeq" id="WP_344762620.1">
    <property type="nucleotide sequence ID" value="NZ_BAAAZE010000007.1"/>
</dbReference>
<feature type="transmembrane region" description="Helical" evidence="7">
    <location>
        <begin position="44"/>
        <end position="64"/>
    </location>
</feature>
<feature type="transmembrane region" description="Helical" evidence="7">
    <location>
        <begin position="321"/>
        <end position="347"/>
    </location>
</feature>
<keyword evidence="3 7" id="KW-1133">Transmembrane helix</keyword>
<dbReference type="InterPro" id="IPR003945">
    <property type="entry name" value="NU5C-like"/>
</dbReference>
<feature type="transmembrane region" description="Helical" evidence="7">
    <location>
        <begin position="180"/>
        <end position="203"/>
    </location>
</feature>
<dbReference type="PRINTS" id="PR01434">
    <property type="entry name" value="NADHDHGNASE5"/>
</dbReference>
<protein>
    <submittedName>
        <fullName evidence="10">NADH-quinone oxidoreductase subunit L</fullName>
    </submittedName>
</protein>
<evidence type="ECO:0000313" key="11">
    <source>
        <dbReference type="Proteomes" id="UP001501353"/>
    </source>
</evidence>